<evidence type="ECO:0000259" key="7">
    <source>
        <dbReference type="PROSITE" id="PS51910"/>
    </source>
</evidence>
<evidence type="ECO:0000256" key="6">
    <source>
        <dbReference type="RuleBase" id="RU004453"/>
    </source>
</evidence>
<reference evidence="8" key="1">
    <citation type="submission" date="2023-03" db="EMBL/GenBank/DDBJ databases">
        <title>Andean soil-derived lignocellulolytic bacterial consortium as a source of novel taxa and putative plastic-active enzymes.</title>
        <authorList>
            <person name="Diaz-Garcia L."/>
            <person name="Chuvochina M."/>
            <person name="Feuerriegel G."/>
            <person name="Bunk B."/>
            <person name="Sproer C."/>
            <person name="Streit W.R."/>
            <person name="Rodriguez L.M."/>
            <person name="Overmann J."/>
            <person name="Jimenez D.J."/>
        </authorList>
    </citation>
    <scope>NUCLEOTIDE SEQUENCE</scope>
    <source>
        <strain evidence="8">MAG 3858</strain>
    </source>
</reference>
<keyword evidence="3 5" id="KW-0378">Hydrolase</keyword>
<evidence type="ECO:0000256" key="1">
    <source>
        <dbReference type="ARBA" id="ARBA00000822"/>
    </source>
</evidence>
<dbReference type="InterPro" id="IPR050314">
    <property type="entry name" value="Glycosyl_Hydrlase_18"/>
</dbReference>
<feature type="domain" description="GH18" evidence="7">
    <location>
        <begin position="47"/>
        <end position="342"/>
    </location>
</feature>
<dbReference type="PROSITE" id="PS51910">
    <property type="entry name" value="GH18_2"/>
    <property type="match status" value="1"/>
</dbReference>
<evidence type="ECO:0000313" key="8">
    <source>
        <dbReference type="EMBL" id="WEK19519.1"/>
    </source>
</evidence>
<dbReference type="EMBL" id="CP119313">
    <property type="protein sequence ID" value="WEK19519.1"/>
    <property type="molecule type" value="Genomic_DNA"/>
</dbReference>
<dbReference type="GO" id="GO:0006032">
    <property type="term" value="P:chitin catabolic process"/>
    <property type="evidence" value="ECO:0007669"/>
    <property type="project" value="TreeGrafter"/>
</dbReference>
<dbReference type="GO" id="GO:0005576">
    <property type="term" value="C:extracellular region"/>
    <property type="evidence" value="ECO:0007669"/>
    <property type="project" value="TreeGrafter"/>
</dbReference>
<protein>
    <recommendedName>
        <fullName evidence="2">chitinase</fullName>
        <ecNumber evidence="2">3.2.1.14</ecNumber>
    </recommendedName>
</protein>
<dbReference type="GO" id="GO:0005975">
    <property type="term" value="P:carbohydrate metabolic process"/>
    <property type="evidence" value="ECO:0007669"/>
    <property type="project" value="InterPro"/>
</dbReference>
<dbReference type="Proteomes" id="UP001214530">
    <property type="component" value="Chromosome"/>
</dbReference>
<dbReference type="InterPro" id="IPR011583">
    <property type="entry name" value="Chitinase_II/V-like_cat"/>
</dbReference>
<dbReference type="PANTHER" id="PTHR11177:SF317">
    <property type="entry name" value="CHITINASE 12-RELATED"/>
    <property type="match status" value="1"/>
</dbReference>
<dbReference type="PANTHER" id="PTHR11177">
    <property type="entry name" value="CHITINASE"/>
    <property type="match status" value="1"/>
</dbReference>
<dbReference type="GO" id="GO:0008061">
    <property type="term" value="F:chitin binding"/>
    <property type="evidence" value="ECO:0007669"/>
    <property type="project" value="InterPro"/>
</dbReference>
<dbReference type="InterPro" id="IPR017853">
    <property type="entry name" value="GH"/>
</dbReference>
<dbReference type="Pfam" id="PF00704">
    <property type="entry name" value="Glyco_hydro_18"/>
    <property type="match status" value="1"/>
</dbReference>
<comment type="catalytic activity">
    <reaction evidence="1">
        <text>Random endo-hydrolysis of N-acetyl-beta-D-glucosaminide (1-&gt;4)-beta-linkages in chitin and chitodextrins.</text>
        <dbReference type="EC" id="3.2.1.14"/>
    </reaction>
</comment>
<evidence type="ECO:0000256" key="4">
    <source>
        <dbReference type="ARBA" id="ARBA00023295"/>
    </source>
</evidence>
<evidence type="ECO:0000256" key="5">
    <source>
        <dbReference type="RuleBase" id="RU000489"/>
    </source>
</evidence>
<dbReference type="Gene3D" id="3.20.20.80">
    <property type="entry name" value="Glycosidases"/>
    <property type="match status" value="1"/>
</dbReference>
<dbReference type="SUPFAM" id="SSF51445">
    <property type="entry name" value="(Trans)glycosidases"/>
    <property type="match status" value="1"/>
</dbReference>
<dbReference type="AlphaFoldDB" id="A0AAJ6B745"/>
<dbReference type="InterPro" id="IPR001223">
    <property type="entry name" value="Glyco_hydro18_cat"/>
</dbReference>
<dbReference type="GO" id="GO:0008843">
    <property type="term" value="F:endochitinase activity"/>
    <property type="evidence" value="ECO:0007669"/>
    <property type="project" value="UniProtKB-EC"/>
</dbReference>
<dbReference type="PROSITE" id="PS51257">
    <property type="entry name" value="PROKAR_LIPOPROTEIN"/>
    <property type="match status" value="1"/>
</dbReference>
<dbReference type="Gene3D" id="3.40.5.30">
    <property type="entry name" value="(Trans)glycosidases - domain 2"/>
    <property type="match status" value="1"/>
</dbReference>
<name>A0AAJ6B745_9SPHI</name>
<dbReference type="SMART" id="SM00636">
    <property type="entry name" value="Glyco_18"/>
    <property type="match status" value="1"/>
</dbReference>
<evidence type="ECO:0000256" key="2">
    <source>
        <dbReference type="ARBA" id="ARBA00012729"/>
    </source>
</evidence>
<proteinExistence type="inferred from homology"/>
<keyword evidence="4 5" id="KW-0326">Glycosidase</keyword>
<sequence length="343" mass="37691">MKKIIYMSLILFAGLQSCKKDVKWVADDYASGAHEIPAGPYVADNSFKIVAYYAEANEPDSIANAKYKMITHLHYAFAYPNVDGTIKAIAKPANFVKVMQRAKDNGVKRAISFSGTETIYSAVAADPVLRSKLIRNIINLALKYDLDGIDIDWEYPRSNLSNDITYEAFMKELSAGLHKYHKYLSAAVTAGVYSGGVKDGINKAAIDATDFVNLMAYDGANWAGDPNHSSYKLAEDVLNVWLNQKGLPKEKAVLGFPAYGKDTGSPAKSMTYRNLLLRGASPDQNSYTVDGVLYYYNGIPLVKSKATLAKTSANGMMMWEFFQDPNGANSLLKAVNDALSRSY</sequence>
<dbReference type="InterPro" id="IPR001579">
    <property type="entry name" value="Glyco_hydro_18_chit_AS"/>
</dbReference>
<organism evidence="8 9">
    <name type="scientific">Candidatus Pedobacter colombiensis</name>
    <dbReference type="NCBI Taxonomy" id="3121371"/>
    <lineage>
        <taxon>Bacteria</taxon>
        <taxon>Pseudomonadati</taxon>
        <taxon>Bacteroidota</taxon>
        <taxon>Sphingobacteriia</taxon>
        <taxon>Sphingobacteriales</taxon>
        <taxon>Sphingobacteriaceae</taxon>
        <taxon>Pedobacter</taxon>
    </lineage>
</organism>
<accession>A0AAJ6B745</accession>
<gene>
    <name evidence="8" type="ORF">P0Y49_22355</name>
</gene>
<comment type="similarity">
    <text evidence="6">Belongs to the glycosyl hydrolase 18 family.</text>
</comment>
<dbReference type="PROSITE" id="PS01095">
    <property type="entry name" value="GH18_1"/>
    <property type="match status" value="1"/>
</dbReference>
<dbReference type="EC" id="3.2.1.14" evidence="2"/>
<evidence type="ECO:0000256" key="3">
    <source>
        <dbReference type="ARBA" id="ARBA00022801"/>
    </source>
</evidence>
<evidence type="ECO:0000313" key="9">
    <source>
        <dbReference type="Proteomes" id="UP001214530"/>
    </source>
</evidence>